<reference evidence="2" key="1">
    <citation type="submission" date="2020-06" db="EMBL/GenBank/DDBJ databases">
        <title>Unique genomic features of the anaerobic methanotrophic archaea.</title>
        <authorList>
            <person name="Chadwick G.L."/>
            <person name="Skennerton C.T."/>
            <person name="Laso-Perez R."/>
            <person name="Leu A.O."/>
            <person name="Speth D.R."/>
            <person name="Yu H."/>
            <person name="Morgan-Lang C."/>
            <person name="Hatzenpichler R."/>
            <person name="Goudeau D."/>
            <person name="Malmstrom R."/>
            <person name="Brazelton W.J."/>
            <person name="Woyke T."/>
            <person name="Hallam S.J."/>
            <person name="Tyson G.W."/>
            <person name="Wegener G."/>
            <person name="Boetius A."/>
            <person name="Orphan V."/>
        </authorList>
    </citation>
    <scope>NUCLEOTIDE SEQUENCE</scope>
</reference>
<evidence type="ECO:0000313" key="2">
    <source>
        <dbReference type="EMBL" id="QNO53138.1"/>
    </source>
</evidence>
<organism evidence="2">
    <name type="scientific">Candidatus Methanophagaceae archaeon ANME-1 ERB6</name>
    <dbReference type="NCBI Taxonomy" id="2759912"/>
    <lineage>
        <taxon>Archaea</taxon>
        <taxon>Methanobacteriati</taxon>
        <taxon>Methanobacteriota</taxon>
        <taxon>Stenosarchaea group</taxon>
        <taxon>Methanomicrobia</taxon>
        <taxon>Candidatus Methanophagales</taxon>
        <taxon>Candidatus Methanophagaceae</taxon>
    </lineage>
</organism>
<name>A0A7G9YYQ4_9EURY</name>
<feature type="transmembrane region" description="Helical" evidence="1">
    <location>
        <begin position="6"/>
        <end position="25"/>
    </location>
</feature>
<accession>A0A7G9YYQ4</accession>
<proteinExistence type="predicted"/>
<keyword evidence="1" id="KW-0812">Transmembrane</keyword>
<feature type="transmembrane region" description="Helical" evidence="1">
    <location>
        <begin position="166"/>
        <end position="188"/>
    </location>
</feature>
<dbReference type="EMBL" id="MT631532">
    <property type="protein sequence ID" value="QNO53138.1"/>
    <property type="molecule type" value="Genomic_DNA"/>
</dbReference>
<sequence length="213" mass="23339">MELWQILLGIAFLFAVLAFAYLLIGRLRRREKMRGKAIIGIALAAIVVAAVMAMVPAASAGVGGNEGMFMGLKGISYVLMGLSFLSAILALGYFIIKMIRKAARRRKFKSKEEEIIETIKEVKELRKSLEEKGVNLTSLSDVFSVQVSILSEIRGLNRGIDDIKSWILLELGLLTALSLAIISMAAFFHRRMSLILTNSITLILSQVGAHSGI</sequence>
<keyword evidence="1" id="KW-1133">Transmembrane helix</keyword>
<protein>
    <submittedName>
        <fullName evidence="2">Uncharacterized protein</fullName>
    </submittedName>
</protein>
<keyword evidence="1" id="KW-0472">Membrane</keyword>
<feature type="transmembrane region" description="Helical" evidence="1">
    <location>
        <begin position="75"/>
        <end position="96"/>
    </location>
</feature>
<evidence type="ECO:0000256" key="1">
    <source>
        <dbReference type="SAM" id="Phobius"/>
    </source>
</evidence>
<feature type="transmembrane region" description="Helical" evidence="1">
    <location>
        <begin position="37"/>
        <end position="55"/>
    </location>
</feature>
<gene>
    <name evidence="2" type="ORF">GJIJNDME_00024</name>
</gene>
<dbReference type="AlphaFoldDB" id="A0A7G9YYQ4"/>